<reference evidence="2 3" key="1">
    <citation type="journal article" date="2014" name="Environ. Microbiol.">
        <title>Contrasting genomic patterns and infection strategies of two co-existing Bacteroidetes podovirus genera.</title>
        <authorList>
            <person name="Holmfeldt K."/>
            <person name="Howard-Varona C."/>
            <person name="Solonenko N."/>
            <person name="Sullivan M.B."/>
        </authorList>
    </citation>
    <scope>NUCLEOTIDE SEQUENCE [LARGE SCALE GENOMIC DNA]</scope>
    <source>
        <strain evidence="2 3">18</strain>
    </source>
</reference>
<protein>
    <submittedName>
        <fullName evidence="2">Sugar phosphate isomerase</fullName>
    </submittedName>
</protein>
<dbReference type="PROSITE" id="PS51257">
    <property type="entry name" value="PROKAR_LIPOPROTEIN"/>
    <property type="match status" value="1"/>
</dbReference>
<dbReference type="InterPro" id="IPR013022">
    <property type="entry name" value="Xyl_isomerase-like_TIM-brl"/>
</dbReference>
<keyword evidence="2" id="KW-0413">Isomerase</keyword>
<accession>A0AAU8RC82</accession>
<organism evidence="2 3">
    <name type="scientific">Cellulophaga baltica 18</name>
    <dbReference type="NCBI Taxonomy" id="1348584"/>
    <lineage>
        <taxon>Bacteria</taxon>
        <taxon>Pseudomonadati</taxon>
        <taxon>Bacteroidota</taxon>
        <taxon>Flavobacteriia</taxon>
        <taxon>Flavobacteriales</taxon>
        <taxon>Flavobacteriaceae</taxon>
        <taxon>Cellulophaga</taxon>
    </lineage>
</organism>
<dbReference type="GeneID" id="78060356"/>
<dbReference type="PANTHER" id="PTHR12110">
    <property type="entry name" value="HYDROXYPYRUVATE ISOMERASE"/>
    <property type="match status" value="1"/>
</dbReference>
<sequence length="302" mass="33691">MKKIAIYTVLVSLTVFFTSCKEEKKVETPESTPEVVIESNFGGLALYTVRDDMGVDAKATLKAVSDAGYKNIEAAGYSQGKFYNMSPIDFKALLDSLELVPISTHHSDVTLENADAMMADVKAAGFEYFVVPIPPMGLFHYDDATSTMSMTGGAENLTKIINTLGEKAHAAGLKLLYHNHDFEFKKDADGIVPIEYMLEHTDPKFVNFQMDLFWVTKAGADPLAYFEKYPGRFKIWHVKDMDEQGRFAPVGTGTIDFAKILAKKDLSGMEYYMVEQDMTFDGMKPLEVIKTSHEGIKNFGFN</sequence>
<dbReference type="EMBL" id="CP009976">
    <property type="protein sequence ID" value="AIZ41228.1"/>
    <property type="molecule type" value="Genomic_DNA"/>
</dbReference>
<proteinExistence type="predicted"/>
<dbReference type="Pfam" id="PF01261">
    <property type="entry name" value="AP_endonuc_2"/>
    <property type="match status" value="1"/>
</dbReference>
<evidence type="ECO:0000313" key="3">
    <source>
        <dbReference type="Proteomes" id="UP000030786"/>
    </source>
</evidence>
<name>A0AAU8RC82_9FLAO</name>
<gene>
    <name evidence="2" type="ORF">M666_06375</name>
</gene>
<dbReference type="RefSeq" id="WP_029447306.1">
    <property type="nucleotide sequence ID" value="NZ_CP009976.1"/>
</dbReference>
<dbReference type="Proteomes" id="UP000030786">
    <property type="component" value="Chromosome"/>
</dbReference>
<dbReference type="PANTHER" id="PTHR12110:SF41">
    <property type="entry name" value="INOSOSE DEHYDRATASE"/>
    <property type="match status" value="1"/>
</dbReference>
<dbReference type="GO" id="GO:0016853">
    <property type="term" value="F:isomerase activity"/>
    <property type="evidence" value="ECO:0007669"/>
    <property type="project" value="UniProtKB-KW"/>
</dbReference>
<dbReference type="InterPro" id="IPR050312">
    <property type="entry name" value="IolE/XylAMocC-like"/>
</dbReference>
<evidence type="ECO:0000259" key="1">
    <source>
        <dbReference type="Pfam" id="PF01261"/>
    </source>
</evidence>
<dbReference type="SUPFAM" id="SSF51658">
    <property type="entry name" value="Xylose isomerase-like"/>
    <property type="match status" value="1"/>
</dbReference>
<dbReference type="InterPro" id="IPR036237">
    <property type="entry name" value="Xyl_isomerase-like_sf"/>
</dbReference>
<evidence type="ECO:0000313" key="2">
    <source>
        <dbReference type="EMBL" id="AIZ41228.1"/>
    </source>
</evidence>
<dbReference type="Gene3D" id="3.20.20.150">
    <property type="entry name" value="Divalent-metal-dependent TIM barrel enzymes"/>
    <property type="match status" value="1"/>
</dbReference>
<dbReference type="AlphaFoldDB" id="A0AAU8RC82"/>
<dbReference type="KEGG" id="cbat:M666_06375"/>
<feature type="domain" description="Xylose isomerase-like TIM barrel" evidence="1">
    <location>
        <begin position="110"/>
        <end position="263"/>
    </location>
</feature>